<keyword evidence="2" id="KW-1185">Reference proteome</keyword>
<evidence type="ECO:0000313" key="1">
    <source>
        <dbReference type="EMBL" id="TCC49117.1"/>
    </source>
</evidence>
<sequence length="260" mass="27275">MWEPDGWDVRCRIGVLTPHGDVGPESELQAMAPDGVQVHAARVPFGAMAAGGEMDPTIPLAPVEAFVQPPHIDEAAALLAAAPLGAIGIGFTSSSYVSGPDREVELVERLQQRTGGIPVVATCAAAVAGCSALGVQRISLVNPPWFDRELDLLGARYFESQDLTVVQHGPCGLPSNQRSINPSQLFAWVVEHTPDEADAVFIGGNGFRSVGVITALEQDLGRPVLTANQSLLWGLLRPAGSHARPAGYGALFALPSADHP</sequence>
<dbReference type="Pfam" id="PF17645">
    <property type="entry name" value="Amdase"/>
    <property type="match status" value="1"/>
</dbReference>
<dbReference type="Proteomes" id="UP000293342">
    <property type="component" value="Unassembled WGS sequence"/>
</dbReference>
<dbReference type="InterPro" id="IPR053714">
    <property type="entry name" value="Iso_Racemase_Enz_sf"/>
</dbReference>
<keyword evidence="1" id="KW-0413">Isomerase</keyword>
<dbReference type="GO" id="GO:0016853">
    <property type="term" value="F:isomerase activity"/>
    <property type="evidence" value="ECO:0007669"/>
    <property type="project" value="UniProtKB-KW"/>
</dbReference>
<evidence type="ECO:0000313" key="2">
    <source>
        <dbReference type="Proteomes" id="UP000293342"/>
    </source>
</evidence>
<protein>
    <submittedName>
        <fullName evidence="1">Maleate cis-trans isomerase</fullName>
    </submittedName>
</protein>
<reference evidence="1 2" key="1">
    <citation type="submission" date="2019-02" db="EMBL/GenBank/DDBJ databases">
        <title>Kribbella capetownensis sp. nov. and Kribbella speibonae sp. nov., isolated from soil.</title>
        <authorList>
            <person name="Curtis S.M."/>
            <person name="Norton I."/>
            <person name="Everest G.J."/>
            <person name="Meyers P.R."/>
        </authorList>
    </citation>
    <scope>NUCLEOTIDE SEQUENCE [LARGE SCALE GENOMIC DNA]</scope>
    <source>
        <strain evidence="1 2">YM53</strain>
    </source>
</reference>
<dbReference type="Gene3D" id="3.40.50.12500">
    <property type="match status" value="1"/>
</dbReference>
<dbReference type="EMBL" id="SJKD01000004">
    <property type="protein sequence ID" value="TCC49117.1"/>
    <property type="molecule type" value="Genomic_DNA"/>
</dbReference>
<dbReference type="OrthoDB" id="4537983at2"/>
<dbReference type="PANTHER" id="PTHR40267:SF1">
    <property type="entry name" value="BLR3294 PROTEIN"/>
    <property type="match status" value="1"/>
</dbReference>
<organism evidence="1 2">
    <name type="scientific">Kribbella capetownensis</name>
    <dbReference type="NCBI Taxonomy" id="1572659"/>
    <lineage>
        <taxon>Bacteria</taxon>
        <taxon>Bacillati</taxon>
        <taxon>Actinomycetota</taxon>
        <taxon>Actinomycetes</taxon>
        <taxon>Propionibacteriales</taxon>
        <taxon>Kribbellaceae</taxon>
        <taxon>Kribbella</taxon>
    </lineage>
</organism>
<name>A0A4R0JRM6_9ACTN</name>
<dbReference type="PANTHER" id="PTHR40267">
    <property type="entry name" value="BLR3294 PROTEIN"/>
    <property type="match status" value="1"/>
</dbReference>
<proteinExistence type="predicted"/>
<dbReference type="PIRSF" id="PIRSF015736">
    <property type="entry name" value="MI"/>
    <property type="match status" value="1"/>
</dbReference>
<accession>A0A4R0JRM6</accession>
<dbReference type="InterPro" id="IPR026286">
    <property type="entry name" value="MaiA/AMDase"/>
</dbReference>
<dbReference type="AlphaFoldDB" id="A0A4R0JRM6"/>
<gene>
    <name evidence="1" type="ORF">E0H75_21525</name>
</gene>
<comment type="caution">
    <text evidence="1">The sequence shown here is derived from an EMBL/GenBank/DDBJ whole genome shotgun (WGS) entry which is preliminary data.</text>
</comment>
<dbReference type="RefSeq" id="WP_131515389.1">
    <property type="nucleotide sequence ID" value="NZ_SJKD01000004.1"/>
</dbReference>